<protein>
    <submittedName>
        <fullName evidence="1">Uncharacterized protein</fullName>
    </submittedName>
</protein>
<gene>
    <name evidence="1" type="ORF">MNB_SV-15-813</name>
</gene>
<sequence length="71" mass="7982">MKIVLTVIIILLNSCSSSIATKIVTVVNKSNSTLDYEDALRDRCAKESIDEYRYKTNSNYRAGWSDASKDC</sequence>
<dbReference type="AlphaFoldDB" id="A0A1W1EJP6"/>
<organism evidence="1">
    <name type="scientific">hydrothermal vent metagenome</name>
    <dbReference type="NCBI Taxonomy" id="652676"/>
    <lineage>
        <taxon>unclassified sequences</taxon>
        <taxon>metagenomes</taxon>
        <taxon>ecological metagenomes</taxon>
    </lineage>
</organism>
<evidence type="ECO:0000313" key="1">
    <source>
        <dbReference type="EMBL" id="SHO81094.1"/>
    </source>
</evidence>
<dbReference type="EMBL" id="FRYL01000027">
    <property type="protein sequence ID" value="SHO81094.1"/>
    <property type="molecule type" value="Genomic_DNA"/>
</dbReference>
<reference evidence="1" key="1">
    <citation type="submission" date="2016-10" db="EMBL/GenBank/DDBJ databases">
        <authorList>
            <person name="de Groot N.N."/>
        </authorList>
    </citation>
    <scope>NUCLEOTIDE SEQUENCE</scope>
</reference>
<name>A0A1W1EJP6_9ZZZZ</name>
<accession>A0A1W1EJP6</accession>
<proteinExistence type="predicted"/>